<dbReference type="PANTHER" id="PTHR30181:SF2">
    <property type="entry name" value="PTS SYSTEM MANNITOL-SPECIFIC EIICBA COMPONENT"/>
    <property type="match status" value="1"/>
</dbReference>
<evidence type="ECO:0000313" key="14">
    <source>
        <dbReference type="Proteomes" id="UP000224563"/>
    </source>
</evidence>
<evidence type="ECO:0000256" key="10">
    <source>
        <dbReference type="ARBA" id="ARBA00030956"/>
    </source>
</evidence>
<evidence type="ECO:0000256" key="5">
    <source>
        <dbReference type="ARBA" id="ARBA00022597"/>
    </source>
</evidence>
<proteinExistence type="predicted"/>
<accession>A0A2G3E0A8</accession>
<name>A0A2G3E0A8_9FIRM</name>
<dbReference type="Gene3D" id="3.40.930.10">
    <property type="entry name" value="Mannitol-specific EII, Chain A"/>
    <property type="match status" value="1"/>
</dbReference>
<comment type="caution">
    <text evidence="13">The sequence shown here is derived from an EMBL/GenBank/DDBJ whole genome shotgun (WGS) entry which is preliminary data.</text>
</comment>
<evidence type="ECO:0000256" key="3">
    <source>
        <dbReference type="ARBA" id="ARBA00022448"/>
    </source>
</evidence>
<evidence type="ECO:0000256" key="9">
    <source>
        <dbReference type="ARBA" id="ARBA00029908"/>
    </source>
</evidence>
<keyword evidence="7" id="KW-0598">Phosphotransferase system</keyword>
<dbReference type="GO" id="GO:0090563">
    <property type="term" value="F:protein-phosphocysteine-sugar phosphotransferase activity"/>
    <property type="evidence" value="ECO:0007669"/>
    <property type="project" value="TreeGrafter"/>
</dbReference>
<dbReference type="InterPro" id="IPR016152">
    <property type="entry name" value="PTrfase/Anion_transptr"/>
</dbReference>
<keyword evidence="3" id="KW-0813">Transport</keyword>
<feature type="domain" description="PTS EIIA type-2" evidence="12">
    <location>
        <begin position="3"/>
        <end position="142"/>
    </location>
</feature>
<evidence type="ECO:0000256" key="11">
    <source>
        <dbReference type="ARBA" id="ARBA00030962"/>
    </source>
</evidence>
<evidence type="ECO:0000259" key="12">
    <source>
        <dbReference type="PROSITE" id="PS51094"/>
    </source>
</evidence>
<dbReference type="InterPro" id="IPR002178">
    <property type="entry name" value="PTS_EIIA_type-2_dom"/>
</dbReference>
<dbReference type="GO" id="GO:0005886">
    <property type="term" value="C:plasma membrane"/>
    <property type="evidence" value="ECO:0007669"/>
    <property type="project" value="TreeGrafter"/>
</dbReference>
<sequence length="142" mass="15826">MTMVLEKKNIKINCPTMAKEDIIRQMGQMFVEQGYTTPLYTEAMVEKETVFNTNIGNAIAIPHGVESARKEILKTGMILQTYPQGVDWGDGDMVKVVIAIAAVGDEHLDVLSKIAMTLSEPQEVERLLTMTEDEIYTLFAAD</sequence>
<dbReference type="Pfam" id="PF00359">
    <property type="entry name" value="PTS_EIIA_2"/>
    <property type="match status" value="1"/>
</dbReference>
<protein>
    <recommendedName>
        <fullName evidence="2">Mannitol-specific phosphotransferase enzyme IIA component</fullName>
    </recommendedName>
    <alternativeName>
        <fullName evidence="10">EIIA</fullName>
    </alternativeName>
    <alternativeName>
        <fullName evidence="11">EIII</fullName>
    </alternativeName>
    <alternativeName>
        <fullName evidence="9">PTS system mannitol-specific EIIA component</fullName>
    </alternativeName>
</protein>
<reference evidence="13 14" key="2">
    <citation type="submission" date="2017-10" db="EMBL/GenBank/DDBJ databases">
        <authorList>
            <person name="Banno H."/>
            <person name="Chua N.-H."/>
        </authorList>
    </citation>
    <scope>NUCLEOTIDE SEQUENCE [LARGE SCALE GENOMIC DNA]</scope>
    <source>
        <strain evidence="13 14">JK623</strain>
    </source>
</reference>
<evidence type="ECO:0000256" key="2">
    <source>
        <dbReference type="ARBA" id="ARBA00014783"/>
    </source>
</evidence>
<evidence type="ECO:0000256" key="8">
    <source>
        <dbReference type="ARBA" id="ARBA00022777"/>
    </source>
</evidence>
<keyword evidence="5 13" id="KW-0762">Sugar transport</keyword>
<organism evidence="13 14">
    <name type="scientific">Agathobacter ruminis</name>
    <dbReference type="NCBI Taxonomy" id="1712665"/>
    <lineage>
        <taxon>Bacteria</taxon>
        <taxon>Bacillati</taxon>
        <taxon>Bacillota</taxon>
        <taxon>Clostridia</taxon>
        <taxon>Lachnospirales</taxon>
        <taxon>Lachnospiraceae</taxon>
        <taxon>Agathobacter</taxon>
    </lineage>
</organism>
<keyword evidence="4" id="KW-0597">Phosphoprotein</keyword>
<evidence type="ECO:0000256" key="6">
    <source>
        <dbReference type="ARBA" id="ARBA00022679"/>
    </source>
</evidence>
<dbReference type="PANTHER" id="PTHR30181">
    <property type="entry name" value="MANNITOL PERMEASE IIC COMPONENT"/>
    <property type="match status" value="1"/>
</dbReference>
<reference evidence="13 14" key="1">
    <citation type="submission" date="2017-10" db="EMBL/GenBank/DDBJ databases">
        <title>Resolving the taxonomy of Roseburia spp., Eubacterium rectale and Agathobacter spp. through phylogenomic analysis.</title>
        <authorList>
            <person name="Sheridan P.O."/>
            <person name="Walker A.W."/>
            <person name="Duncan S.H."/>
            <person name="Scott K.P."/>
            <person name="Toole P.W.O."/>
            <person name="Luis P."/>
            <person name="Flint H.J."/>
        </authorList>
    </citation>
    <scope>NUCLEOTIDE SEQUENCE [LARGE SCALE GENOMIC DNA]</scope>
    <source>
        <strain evidence="13 14">JK623</strain>
    </source>
</reference>
<dbReference type="SUPFAM" id="SSF55804">
    <property type="entry name" value="Phoshotransferase/anion transport protein"/>
    <property type="match status" value="1"/>
</dbReference>
<evidence type="ECO:0000256" key="1">
    <source>
        <dbReference type="ARBA" id="ARBA00002434"/>
    </source>
</evidence>
<dbReference type="GO" id="GO:0009401">
    <property type="term" value="P:phosphoenolpyruvate-dependent sugar phosphotransferase system"/>
    <property type="evidence" value="ECO:0007669"/>
    <property type="project" value="UniProtKB-KW"/>
</dbReference>
<dbReference type="EMBL" id="PDYG01000128">
    <property type="protein sequence ID" value="PHU36661.1"/>
    <property type="molecule type" value="Genomic_DNA"/>
</dbReference>
<comment type="function">
    <text evidence="1">The phosphoenolpyruvate-dependent sugar phosphotransferase system (sugar PTS), a major carbohydrate active transport system, catalyzes the phosphorylation of incoming sugar substrates concomitantly with their translocation across the cell membrane. The enzyme II CmtAB PTS system is involved in D-mannitol transport.</text>
</comment>
<dbReference type="PROSITE" id="PS00372">
    <property type="entry name" value="PTS_EIIA_TYPE_2_HIS"/>
    <property type="match status" value="1"/>
</dbReference>
<dbReference type="AlphaFoldDB" id="A0A2G3E0A8"/>
<dbReference type="InterPro" id="IPR050893">
    <property type="entry name" value="Sugar_PTS"/>
</dbReference>
<evidence type="ECO:0000313" key="13">
    <source>
        <dbReference type="EMBL" id="PHU36661.1"/>
    </source>
</evidence>
<dbReference type="CDD" id="cd00211">
    <property type="entry name" value="PTS_IIA_fru"/>
    <property type="match status" value="1"/>
</dbReference>
<keyword evidence="6" id="KW-0808">Transferase</keyword>
<gene>
    <name evidence="13" type="ORF">CSX02_11885</name>
</gene>
<dbReference type="Proteomes" id="UP000224563">
    <property type="component" value="Unassembled WGS sequence"/>
</dbReference>
<keyword evidence="14" id="KW-1185">Reference proteome</keyword>
<evidence type="ECO:0000256" key="7">
    <source>
        <dbReference type="ARBA" id="ARBA00022683"/>
    </source>
</evidence>
<dbReference type="GO" id="GO:0016301">
    <property type="term" value="F:kinase activity"/>
    <property type="evidence" value="ECO:0007669"/>
    <property type="project" value="UniProtKB-KW"/>
</dbReference>
<dbReference type="PROSITE" id="PS51094">
    <property type="entry name" value="PTS_EIIA_TYPE_2"/>
    <property type="match status" value="1"/>
</dbReference>
<evidence type="ECO:0000256" key="4">
    <source>
        <dbReference type="ARBA" id="ARBA00022553"/>
    </source>
</evidence>
<keyword evidence="8" id="KW-0418">Kinase</keyword>